<evidence type="ECO:0000259" key="3">
    <source>
        <dbReference type="PROSITE" id="PS50948"/>
    </source>
</evidence>
<name>A0A8W8N400_MAGGI</name>
<keyword evidence="5" id="KW-1185">Reference proteome</keyword>
<feature type="domain" description="Apple" evidence="3">
    <location>
        <begin position="158"/>
        <end position="249"/>
    </location>
</feature>
<accession>A0A8W8N400</accession>
<dbReference type="Proteomes" id="UP000005408">
    <property type="component" value="Unassembled WGS sequence"/>
</dbReference>
<organism evidence="4 5">
    <name type="scientific">Magallana gigas</name>
    <name type="common">Pacific oyster</name>
    <name type="synonym">Crassostrea gigas</name>
    <dbReference type="NCBI Taxonomy" id="29159"/>
    <lineage>
        <taxon>Eukaryota</taxon>
        <taxon>Metazoa</taxon>
        <taxon>Spiralia</taxon>
        <taxon>Lophotrochozoa</taxon>
        <taxon>Mollusca</taxon>
        <taxon>Bivalvia</taxon>
        <taxon>Autobranchia</taxon>
        <taxon>Pteriomorphia</taxon>
        <taxon>Ostreida</taxon>
        <taxon>Ostreoidea</taxon>
        <taxon>Ostreidae</taxon>
        <taxon>Magallana</taxon>
    </lineage>
</organism>
<evidence type="ECO:0000256" key="2">
    <source>
        <dbReference type="SAM" id="Phobius"/>
    </source>
</evidence>
<feature type="coiled-coil region" evidence="1">
    <location>
        <begin position="40"/>
        <end position="67"/>
    </location>
</feature>
<sequence>MMKWGCFGCTASYGLCLCQNKNAAKRKTEEDAELKLMNLKNHALDKINHAEEEKVNLRERGENLTNVTSQMFKTTQQRKRINSKKCPNCKKKRKVIIIVLVFVIAVLTIVIVAVVVTNKTDNTEVRNYNTTSIVYNTTENDKWLVISNILNYVPLVHCVSDFTFAILSKSKFLNKGFVNYDIHVFKEFKMLGGREMANCSQECILENECTGFELCEVDSSQMCRLTNASLNPKPSLDNSAPCRHFIKLSHNLNSCDGFSTTDECILRNSSIGSYSGCSHCDCVSSYTSVSGVYEITSPVTNNPILVECVKKKMDTAIQKGGIPSVL</sequence>
<keyword evidence="2" id="KW-1133">Transmembrane helix</keyword>
<evidence type="ECO:0000256" key="1">
    <source>
        <dbReference type="SAM" id="Coils"/>
    </source>
</evidence>
<protein>
    <recommendedName>
        <fullName evidence="3">Apple domain-containing protein</fullName>
    </recommendedName>
</protein>
<keyword evidence="2" id="KW-0812">Transmembrane</keyword>
<reference evidence="4" key="1">
    <citation type="submission" date="2022-08" db="UniProtKB">
        <authorList>
            <consortium name="EnsemblMetazoa"/>
        </authorList>
    </citation>
    <scope>IDENTIFICATION</scope>
    <source>
        <strain evidence="4">05x7-T-G4-1.051#20</strain>
    </source>
</reference>
<feature type="transmembrane region" description="Helical" evidence="2">
    <location>
        <begin position="95"/>
        <end position="116"/>
    </location>
</feature>
<keyword evidence="2" id="KW-0472">Membrane</keyword>
<keyword evidence="1" id="KW-0175">Coiled coil</keyword>
<dbReference type="AlphaFoldDB" id="A0A8W8N400"/>
<dbReference type="InterPro" id="IPR003609">
    <property type="entry name" value="Pan_app"/>
</dbReference>
<dbReference type="EnsemblMetazoa" id="G4158.1">
    <property type="protein sequence ID" value="G4158.1:cds"/>
    <property type="gene ID" value="G4158"/>
</dbReference>
<evidence type="ECO:0000313" key="5">
    <source>
        <dbReference type="Proteomes" id="UP000005408"/>
    </source>
</evidence>
<evidence type="ECO:0000313" key="4">
    <source>
        <dbReference type="EnsemblMetazoa" id="G4158.1:cds"/>
    </source>
</evidence>
<dbReference type="PROSITE" id="PS50948">
    <property type="entry name" value="PAN"/>
    <property type="match status" value="1"/>
</dbReference>
<proteinExistence type="predicted"/>